<evidence type="ECO:0000313" key="2">
    <source>
        <dbReference type="EMBL" id="MER2998497.1"/>
    </source>
</evidence>
<proteinExistence type="predicted"/>
<dbReference type="PANTHER" id="PTHR45947:SF3">
    <property type="entry name" value="SULFOQUINOVOSYL TRANSFERASE SQD2"/>
    <property type="match status" value="1"/>
</dbReference>
<reference evidence="2 3" key="1">
    <citation type="submission" date="2024-06" db="EMBL/GenBank/DDBJ databases">
        <title>Pontibacter populi HYL7-15.</title>
        <authorList>
            <person name="Kim M.K."/>
        </authorList>
    </citation>
    <scope>NUCLEOTIDE SEQUENCE [LARGE SCALE GENOMIC DNA]</scope>
    <source>
        <strain evidence="2 3">HYL7-15</strain>
    </source>
</reference>
<evidence type="ECO:0000313" key="3">
    <source>
        <dbReference type="Proteomes" id="UP001476807"/>
    </source>
</evidence>
<dbReference type="SUPFAM" id="SSF53756">
    <property type="entry name" value="UDP-Glycosyltransferase/glycogen phosphorylase"/>
    <property type="match status" value="1"/>
</dbReference>
<organism evidence="2 3">
    <name type="scientific">Pontibacter populi</name>
    <dbReference type="NCBI Taxonomy" id="890055"/>
    <lineage>
        <taxon>Bacteria</taxon>
        <taxon>Pseudomonadati</taxon>
        <taxon>Bacteroidota</taxon>
        <taxon>Cytophagia</taxon>
        <taxon>Cytophagales</taxon>
        <taxon>Hymenobacteraceae</taxon>
        <taxon>Pontibacter</taxon>
    </lineage>
</organism>
<dbReference type="Gene3D" id="3.40.50.2000">
    <property type="entry name" value="Glycogen Phosphorylase B"/>
    <property type="match status" value="2"/>
</dbReference>
<feature type="domain" description="Glycosyl transferase family 1" evidence="1">
    <location>
        <begin position="212"/>
        <end position="371"/>
    </location>
</feature>
<sequence>MKNILYLSFYFEPDLCAGSFRNTPLAKELAHQLNGKATIDLITTLPNRYSSFQAAAPEYEELGNLKVHRVKIPAHKSGFVDQIKSFKAFFSESKKLVKGKKYDLVFASSSRLFTAYLGYTIAKKQDIPLYLDIRDIFTDTLEDVLQNNAVRGLSLPVLRNIEKKVFSSAKHINLISEGFKGYFSKYNTPNYSSYPNGIDPEFLKLAPSVNTLKETKTIVYAGNIGEGQGLHKIIPQAAAKLGNSYKFIVIGDGGAKQKLVDAIAAEKAQNVELRNPMSRAELLKEYSEADFLFLHLNDYDAFKKVLPSKIFELAAYDKPVIAGVAGYANQFIDKFVSNNILFDPCDVESFVSQLNSYQYKTEQRDEFIEAFKRETINKKLSESIISYL</sequence>
<gene>
    <name evidence="2" type="ORF">ABS362_13150</name>
</gene>
<dbReference type="InterPro" id="IPR050194">
    <property type="entry name" value="Glycosyltransferase_grp1"/>
</dbReference>
<evidence type="ECO:0000259" key="1">
    <source>
        <dbReference type="Pfam" id="PF00534"/>
    </source>
</evidence>
<dbReference type="Pfam" id="PF00534">
    <property type="entry name" value="Glycos_transf_1"/>
    <property type="match status" value="1"/>
</dbReference>
<dbReference type="PANTHER" id="PTHR45947">
    <property type="entry name" value="SULFOQUINOVOSYL TRANSFERASE SQD2"/>
    <property type="match status" value="1"/>
</dbReference>
<name>A0ABV1RVR4_9BACT</name>
<protein>
    <submittedName>
        <fullName evidence="2">Glycosyltransferase family 4 protein</fullName>
    </submittedName>
</protein>
<dbReference type="EMBL" id="JBEOKT010000011">
    <property type="protein sequence ID" value="MER2998497.1"/>
    <property type="molecule type" value="Genomic_DNA"/>
</dbReference>
<keyword evidence="3" id="KW-1185">Reference proteome</keyword>
<dbReference type="CDD" id="cd03794">
    <property type="entry name" value="GT4_WbuB-like"/>
    <property type="match status" value="1"/>
</dbReference>
<dbReference type="Proteomes" id="UP001476807">
    <property type="component" value="Unassembled WGS sequence"/>
</dbReference>
<comment type="caution">
    <text evidence="2">The sequence shown here is derived from an EMBL/GenBank/DDBJ whole genome shotgun (WGS) entry which is preliminary data.</text>
</comment>
<dbReference type="InterPro" id="IPR001296">
    <property type="entry name" value="Glyco_trans_1"/>
</dbReference>
<dbReference type="RefSeq" id="WP_350412960.1">
    <property type="nucleotide sequence ID" value="NZ_JBEOKT010000011.1"/>
</dbReference>
<accession>A0ABV1RVR4</accession>